<dbReference type="GO" id="GO:0046677">
    <property type="term" value="P:response to antibiotic"/>
    <property type="evidence" value="ECO:0007669"/>
    <property type="project" value="UniProtKB-KW"/>
</dbReference>
<dbReference type="PANTHER" id="PTHR43229:SF2">
    <property type="entry name" value="NODULATION PROTEIN J"/>
    <property type="match status" value="1"/>
</dbReference>
<dbReference type="InterPro" id="IPR047817">
    <property type="entry name" value="ABC2_TM_bact-type"/>
</dbReference>
<feature type="transmembrane region" description="Helical" evidence="6">
    <location>
        <begin position="137"/>
        <end position="155"/>
    </location>
</feature>
<keyword evidence="2 6" id="KW-0812">Transmembrane</keyword>
<feature type="transmembrane region" description="Helical" evidence="6">
    <location>
        <begin position="161"/>
        <end position="183"/>
    </location>
</feature>
<gene>
    <name evidence="9" type="ORF">CJ198_13615</name>
    <name evidence="10" type="ORF">EW640_06370</name>
    <name evidence="8" type="ORF">HLA91_12920</name>
</gene>
<dbReference type="InterPro" id="IPR000412">
    <property type="entry name" value="ABC_2_transport"/>
</dbReference>
<organism evidence="9 11">
    <name type="scientific">Brevibacterium luteolum</name>
    <dbReference type="NCBI Taxonomy" id="199591"/>
    <lineage>
        <taxon>Bacteria</taxon>
        <taxon>Bacillati</taxon>
        <taxon>Actinomycetota</taxon>
        <taxon>Actinomycetes</taxon>
        <taxon>Micrococcales</taxon>
        <taxon>Brevibacteriaceae</taxon>
        <taxon>Brevibacterium</taxon>
    </lineage>
</organism>
<dbReference type="InterPro" id="IPR051784">
    <property type="entry name" value="Nod_factor_ABC_transporter"/>
</dbReference>
<name>A0A2N6PEA0_9MICO</name>
<dbReference type="EMBL" id="CP035810">
    <property type="protein sequence ID" value="QIN28946.1"/>
    <property type="molecule type" value="Genomic_DNA"/>
</dbReference>
<dbReference type="Proteomes" id="UP000235703">
    <property type="component" value="Unassembled WGS sequence"/>
</dbReference>
<keyword evidence="6" id="KW-1003">Cell membrane</keyword>
<sequence>MSTDIEAPGTHADQHRAVRRAGPWLVAEKQLLFSLRFIKTTLAVTVLTPVFYIFSLGLGLGTVVDSAQPEGVGGVPYLLFVAPAMLATAAMMFAVEESTYPVMAGFRWNRGYWAAAATTLTPAQIALGAALATIIRVAAITTIYFLIITLVFNAVPNPATGWLMIPLTALGGTALGFPVMAFTATLKRDSGQFALIQRVVVMPLMLFSGTFFPLANLPLSVQWIGWLSPLWHTTELGRLLAYHQPMSGLMIAVHLACIIIPSAAGLLIAMRLFARRLTS</sequence>
<reference evidence="9 11" key="1">
    <citation type="submission" date="2017-09" db="EMBL/GenBank/DDBJ databases">
        <title>Bacterial strain isolated from the female urinary microbiota.</title>
        <authorList>
            <person name="Thomas-White K."/>
            <person name="Kumar N."/>
            <person name="Forster S."/>
            <person name="Putonti C."/>
            <person name="Lawley T."/>
            <person name="Wolfe A.J."/>
        </authorList>
    </citation>
    <scope>NUCLEOTIDE SEQUENCE [LARGE SCALE GENOMIC DNA]</scope>
    <source>
        <strain evidence="9 11">UMB0680</strain>
    </source>
</reference>
<dbReference type="Pfam" id="PF01061">
    <property type="entry name" value="ABC2_membrane"/>
    <property type="match status" value="1"/>
</dbReference>
<evidence type="ECO:0000256" key="1">
    <source>
        <dbReference type="ARBA" id="ARBA00004141"/>
    </source>
</evidence>
<dbReference type="PRINTS" id="PR00164">
    <property type="entry name" value="ABC2TRNSPORT"/>
</dbReference>
<feature type="transmembrane region" description="Helical" evidence="6">
    <location>
        <begin position="75"/>
        <end position="95"/>
    </location>
</feature>
<evidence type="ECO:0000256" key="6">
    <source>
        <dbReference type="RuleBase" id="RU361157"/>
    </source>
</evidence>
<protein>
    <recommendedName>
        <fullName evidence="6">Transport permease protein</fullName>
    </recommendedName>
</protein>
<dbReference type="PROSITE" id="PS51012">
    <property type="entry name" value="ABC_TM2"/>
    <property type="match status" value="1"/>
</dbReference>
<comment type="subcellular location">
    <subcellularLocation>
        <location evidence="6">Cell membrane</location>
        <topology evidence="6">Multi-pass membrane protein</topology>
    </subcellularLocation>
    <subcellularLocation>
        <location evidence="1">Membrane</location>
        <topology evidence="1">Multi-pass membrane protein</topology>
    </subcellularLocation>
</comment>
<keyword evidence="11" id="KW-1185">Reference proteome</keyword>
<evidence type="ECO:0000313" key="12">
    <source>
        <dbReference type="Proteomes" id="UP000501518"/>
    </source>
</evidence>
<dbReference type="InterPro" id="IPR013525">
    <property type="entry name" value="ABC2_TM"/>
</dbReference>
<evidence type="ECO:0000256" key="2">
    <source>
        <dbReference type="ARBA" id="ARBA00022692"/>
    </source>
</evidence>
<feature type="transmembrane region" description="Helical" evidence="6">
    <location>
        <begin position="246"/>
        <end position="269"/>
    </location>
</feature>
<dbReference type="EMBL" id="JABEMC010000012">
    <property type="protein sequence ID" value="NNG80263.1"/>
    <property type="molecule type" value="Genomic_DNA"/>
</dbReference>
<proteinExistence type="inferred from homology"/>
<keyword evidence="3 6" id="KW-1133">Transmembrane helix</keyword>
<dbReference type="AlphaFoldDB" id="A0A2N6PEA0"/>
<comment type="similarity">
    <text evidence="6">Belongs to the ABC-2 integral membrane protein family.</text>
</comment>
<evidence type="ECO:0000313" key="13">
    <source>
        <dbReference type="Proteomes" id="UP000549517"/>
    </source>
</evidence>
<feature type="transmembrane region" description="Helical" evidence="6">
    <location>
        <begin position="111"/>
        <end position="130"/>
    </location>
</feature>
<reference evidence="10 12" key="2">
    <citation type="submission" date="2019-02" db="EMBL/GenBank/DDBJ databases">
        <title>Complete Genome Sequence and Methylome Analysis of Brevibacterium luteolum NEB1784.</title>
        <authorList>
            <person name="Fomenkov A."/>
            <person name="Roberts R.J."/>
        </authorList>
    </citation>
    <scope>NUCLEOTIDE SEQUENCE [LARGE SCALE GENOMIC DNA]</scope>
    <source>
        <strain evidence="10 12">NEB1784</strain>
    </source>
</reference>
<dbReference type="GO" id="GO:0140359">
    <property type="term" value="F:ABC-type transporter activity"/>
    <property type="evidence" value="ECO:0007669"/>
    <property type="project" value="InterPro"/>
</dbReference>
<dbReference type="EMBL" id="PNFZ01000011">
    <property type="protein sequence ID" value="PMB97014.1"/>
    <property type="molecule type" value="Genomic_DNA"/>
</dbReference>
<accession>A0A2N6PEA0</accession>
<evidence type="ECO:0000313" key="10">
    <source>
        <dbReference type="EMBL" id="QIN28946.1"/>
    </source>
</evidence>
<keyword evidence="5" id="KW-0046">Antibiotic resistance</keyword>
<reference evidence="8 13" key="3">
    <citation type="submission" date="2020-05" db="EMBL/GenBank/DDBJ databases">
        <title>MicrobeNet Type strains.</title>
        <authorList>
            <person name="Nicholson A.C."/>
        </authorList>
    </citation>
    <scope>NUCLEOTIDE SEQUENCE [LARGE SCALE GENOMIC DNA]</scope>
    <source>
        <strain evidence="8 13">CCUG 46604</strain>
    </source>
</reference>
<dbReference type="OrthoDB" id="9778589at2"/>
<keyword evidence="6" id="KW-0813">Transport</keyword>
<evidence type="ECO:0000256" key="3">
    <source>
        <dbReference type="ARBA" id="ARBA00022989"/>
    </source>
</evidence>
<keyword evidence="4 6" id="KW-0472">Membrane</keyword>
<dbReference type="Proteomes" id="UP000549517">
    <property type="component" value="Unassembled WGS sequence"/>
</dbReference>
<evidence type="ECO:0000313" key="9">
    <source>
        <dbReference type="EMBL" id="PMB97014.1"/>
    </source>
</evidence>
<dbReference type="PIRSF" id="PIRSF006648">
    <property type="entry name" value="DrrB"/>
    <property type="match status" value="1"/>
</dbReference>
<dbReference type="GO" id="GO:0043190">
    <property type="term" value="C:ATP-binding cassette (ABC) transporter complex"/>
    <property type="evidence" value="ECO:0007669"/>
    <property type="project" value="InterPro"/>
</dbReference>
<feature type="transmembrane region" description="Helical" evidence="6">
    <location>
        <begin position="204"/>
        <end position="226"/>
    </location>
</feature>
<evidence type="ECO:0000259" key="7">
    <source>
        <dbReference type="PROSITE" id="PS51012"/>
    </source>
</evidence>
<evidence type="ECO:0000313" key="8">
    <source>
        <dbReference type="EMBL" id="NNG80263.1"/>
    </source>
</evidence>
<dbReference type="PANTHER" id="PTHR43229">
    <property type="entry name" value="NODULATION PROTEIN J"/>
    <property type="match status" value="1"/>
</dbReference>
<evidence type="ECO:0000313" key="11">
    <source>
        <dbReference type="Proteomes" id="UP000235703"/>
    </source>
</evidence>
<feature type="domain" description="ABC transmembrane type-2" evidence="7">
    <location>
        <begin position="40"/>
        <end position="276"/>
    </location>
</feature>
<dbReference type="RefSeq" id="WP_102163154.1">
    <property type="nucleotide sequence ID" value="NZ_BAAAKH010000008.1"/>
</dbReference>
<evidence type="ECO:0000256" key="4">
    <source>
        <dbReference type="ARBA" id="ARBA00023136"/>
    </source>
</evidence>
<dbReference type="Proteomes" id="UP000501518">
    <property type="component" value="Chromosome"/>
</dbReference>
<dbReference type="KEGG" id="blut:EW640_06370"/>
<feature type="transmembrane region" description="Helical" evidence="6">
    <location>
        <begin position="42"/>
        <end position="63"/>
    </location>
</feature>
<evidence type="ECO:0000256" key="5">
    <source>
        <dbReference type="ARBA" id="ARBA00023251"/>
    </source>
</evidence>